<evidence type="ECO:0000256" key="3">
    <source>
        <dbReference type="ARBA" id="ARBA00005119"/>
    </source>
</evidence>
<organism evidence="21">
    <name type="scientific">Candidatus Kentrum sp. DK</name>
    <dbReference type="NCBI Taxonomy" id="2126562"/>
    <lineage>
        <taxon>Bacteria</taxon>
        <taxon>Pseudomonadati</taxon>
        <taxon>Pseudomonadota</taxon>
        <taxon>Gammaproteobacteria</taxon>
        <taxon>Candidatus Kentrum</taxon>
    </lineage>
</organism>
<evidence type="ECO:0000256" key="13">
    <source>
        <dbReference type="ARBA" id="ARBA00022989"/>
    </source>
</evidence>
<evidence type="ECO:0000256" key="10">
    <source>
        <dbReference type="ARBA" id="ARBA00022679"/>
    </source>
</evidence>
<comment type="catalytic activity">
    <reaction evidence="1 18">
        <text>a 1,2-diacyl-sn-glycero-3-phosphate + CTP + H(+) = a CDP-1,2-diacyl-sn-glycerol + diphosphate</text>
        <dbReference type="Rhea" id="RHEA:16229"/>
        <dbReference type="ChEBI" id="CHEBI:15378"/>
        <dbReference type="ChEBI" id="CHEBI:33019"/>
        <dbReference type="ChEBI" id="CHEBI:37563"/>
        <dbReference type="ChEBI" id="CHEBI:58332"/>
        <dbReference type="ChEBI" id="CHEBI:58608"/>
        <dbReference type="EC" id="2.7.7.41"/>
    </reaction>
</comment>
<feature type="transmembrane region" description="Helical" evidence="19">
    <location>
        <begin position="83"/>
        <end position="104"/>
    </location>
</feature>
<evidence type="ECO:0000256" key="8">
    <source>
        <dbReference type="ARBA" id="ARBA00022475"/>
    </source>
</evidence>
<feature type="transmembrane region" description="Helical" evidence="19">
    <location>
        <begin position="187"/>
        <end position="207"/>
    </location>
</feature>
<keyword evidence="8" id="KW-1003">Cell membrane</keyword>
<keyword evidence="15 19" id="KW-0472">Membrane</keyword>
<comment type="pathway">
    <text evidence="4">Lipid metabolism.</text>
</comment>
<dbReference type="UniPathway" id="UPA00557">
    <property type="reaction ID" value="UER00614"/>
</dbReference>
<keyword evidence="12 18" id="KW-0548">Nucleotidyltransferase</keyword>
<dbReference type="Pfam" id="PF01148">
    <property type="entry name" value="CTP_transf_1"/>
    <property type="match status" value="1"/>
</dbReference>
<proteinExistence type="inferred from homology"/>
<feature type="transmembrane region" description="Helical" evidence="19">
    <location>
        <begin position="7"/>
        <end position="26"/>
    </location>
</feature>
<keyword evidence="17" id="KW-1208">Phospholipid metabolism</keyword>
<evidence type="ECO:0000313" key="20">
    <source>
        <dbReference type="EMBL" id="VFJ56996.1"/>
    </source>
</evidence>
<gene>
    <name evidence="20" type="ORF">BECKDK2373B_GA0170837_106222</name>
    <name evidence="21" type="ORF">BECKDK2373C_GA0170839_106215</name>
</gene>
<keyword evidence="11 18" id="KW-0812">Transmembrane</keyword>
<evidence type="ECO:0000256" key="19">
    <source>
        <dbReference type="SAM" id="Phobius"/>
    </source>
</evidence>
<comment type="subcellular location">
    <subcellularLocation>
        <location evidence="2">Cell membrane</location>
        <topology evidence="2">Multi-pass membrane protein</topology>
    </subcellularLocation>
</comment>
<sequence length="279" mass="29707">MQTSNLTQRILTAMVLGPLAVLGILFLSNRHFALALGVVVLLGAWEWGALAGQSHRGGRVAYVLATGLALYALSRWNESFPPGWLLLSTVALAWWGVALVRVIRFERAAGTEPREGTVAGILMGWLILLPFWGALVAIHRHPETGSLLVIVLMTLIWGADSGAYFAGRRFGRHRLAPRTSPGKSWEGVAGGLVAALLLSGAIGLFAGLSLRQVLAFIALSLVTVLLSVLGDVTESLFKRRAGVKDSGNLLPGHGGILDRIDSLTTAAPFFALALYLAGW</sequence>
<feature type="transmembrane region" description="Helical" evidence="19">
    <location>
        <begin position="144"/>
        <end position="166"/>
    </location>
</feature>
<protein>
    <recommendedName>
        <fullName evidence="7 18">Phosphatidate cytidylyltransferase</fullName>
        <ecNumber evidence="6 18">2.7.7.41</ecNumber>
    </recommendedName>
</protein>
<dbReference type="AlphaFoldDB" id="A0A450SVA6"/>
<evidence type="ECO:0000256" key="16">
    <source>
        <dbReference type="ARBA" id="ARBA00023209"/>
    </source>
</evidence>
<evidence type="ECO:0000256" key="4">
    <source>
        <dbReference type="ARBA" id="ARBA00005189"/>
    </source>
</evidence>
<evidence type="ECO:0000256" key="14">
    <source>
        <dbReference type="ARBA" id="ARBA00023098"/>
    </source>
</evidence>
<dbReference type="PROSITE" id="PS01315">
    <property type="entry name" value="CDS"/>
    <property type="match status" value="1"/>
</dbReference>
<comment type="similarity">
    <text evidence="5 18">Belongs to the CDS family.</text>
</comment>
<feature type="transmembrane region" description="Helical" evidence="19">
    <location>
        <begin position="116"/>
        <end position="138"/>
    </location>
</feature>
<dbReference type="PANTHER" id="PTHR46382">
    <property type="entry name" value="PHOSPHATIDATE CYTIDYLYLTRANSFERASE"/>
    <property type="match status" value="1"/>
</dbReference>
<evidence type="ECO:0000256" key="6">
    <source>
        <dbReference type="ARBA" id="ARBA00012487"/>
    </source>
</evidence>
<evidence type="ECO:0000256" key="7">
    <source>
        <dbReference type="ARBA" id="ARBA00019373"/>
    </source>
</evidence>
<evidence type="ECO:0000256" key="18">
    <source>
        <dbReference type="RuleBase" id="RU003938"/>
    </source>
</evidence>
<evidence type="ECO:0000256" key="11">
    <source>
        <dbReference type="ARBA" id="ARBA00022692"/>
    </source>
</evidence>
<comment type="pathway">
    <text evidence="3 18">Phospholipid metabolism; CDP-diacylglycerol biosynthesis; CDP-diacylglycerol from sn-glycerol 3-phosphate: step 3/3.</text>
</comment>
<evidence type="ECO:0000256" key="5">
    <source>
        <dbReference type="ARBA" id="ARBA00010185"/>
    </source>
</evidence>
<evidence type="ECO:0000256" key="9">
    <source>
        <dbReference type="ARBA" id="ARBA00022516"/>
    </source>
</evidence>
<dbReference type="EMBL" id="CAADEY010000062">
    <property type="protein sequence ID" value="VFJ57941.1"/>
    <property type="molecule type" value="Genomic_DNA"/>
</dbReference>
<dbReference type="EC" id="2.7.7.41" evidence="6 18"/>
<evidence type="ECO:0000256" key="15">
    <source>
        <dbReference type="ARBA" id="ARBA00023136"/>
    </source>
</evidence>
<evidence type="ECO:0000256" key="17">
    <source>
        <dbReference type="ARBA" id="ARBA00023264"/>
    </source>
</evidence>
<evidence type="ECO:0000256" key="1">
    <source>
        <dbReference type="ARBA" id="ARBA00001698"/>
    </source>
</evidence>
<evidence type="ECO:0000256" key="12">
    <source>
        <dbReference type="ARBA" id="ARBA00022695"/>
    </source>
</evidence>
<keyword evidence="16" id="KW-0594">Phospholipid biosynthesis</keyword>
<dbReference type="InterPro" id="IPR000374">
    <property type="entry name" value="PC_trans"/>
</dbReference>
<keyword evidence="14" id="KW-0443">Lipid metabolism</keyword>
<feature type="transmembrane region" description="Helical" evidence="19">
    <location>
        <begin position="213"/>
        <end position="230"/>
    </location>
</feature>
<dbReference type="GO" id="GO:0004605">
    <property type="term" value="F:phosphatidate cytidylyltransferase activity"/>
    <property type="evidence" value="ECO:0007669"/>
    <property type="project" value="UniProtKB-EC"/>
</dbReference>
<feature type="transmembrane region" description="Helical" evidence="19">
    <location>
        <begin position="32"/>
        <end position="48"/>
    </location>
</feature>
<name>A0A450SVA6_9GAMM</name>
<keyword evidence="10 18" id="KW-0808">Transferase</keyword>
<keyword evidence="9" id="KW-0444">Lipid biosynthesis</keyword>
<reference evidence="21" key="1">
    <citation type="submission" date="2019-02" db="EMBL/GenBank/DDBJ databases">
        <authorList>
            <person name="Gruber-Vodicka R. H."/>
            <person name="Seah K. B. B."/>
        </authorList>
    </citation>
    <scope>NUCLEOTIDE SEQUENCE</scope>
    <source>
        <strain evidence="21">BECK_DK161</strain>
        <strain evidence="20">BECK_DK47</strain>
    </source>
</reference>
<dbReference type="EMBL" id="CAADEX010000062">
    <property type="protein sequence ID" value="VFJ56996.1"/>
    <property type="molecule type" value="Genomic_DNA"/>
</dbReference>
<accession>A0A450SVA6</accession>
<keyword evidence="13 19" id="KW-1133">Transmembrane helix</keyword>
<dbReference type="PANTHER" id="PTHR46382:SF1">
    <property type="entry name" value="PHOSPHATIDATE CYTIDYLYLTRANSFERASE"/>
    <property type="match status" value="1"/>
</dbReference>
<dbReference type="GO" id="GO:0016024">
    <property type="term" value="P:CDP-diacylglycerol biosynthetic process"/>
    <property type="evidence" value="ECO:0007669"/>
    <property type="project" value="UniProtKB-UniPathway"/>
</dbReference>
<dbReference type="GO" id="GO:0005886">
    <property type="term" value="C:plasma membrane"/>
    <property type="evidence" value="ECO:0007669"/>
    <property type="project" value="UniProtKB-SubCell"/>
</dbReference>
<evidence type="ECO:0000313" key="21">
    <source>
        <dbReference type="EMBL" id="VFJ57941.1"/>
    </source>
</evidence>
<evidence type="ECO:0000256" key="2">
    <source>
        <dbReference type="ARBA" id="ARBA00004651"/>
    </source>
</evidence>